<proteinExistence type="predicted"/>
<evidence type="ECO:0000313" key="1">
    <source>
        <dbReference type="EMBL" id="TFK63435.1"/>
    </source>
</evidence>
<reference evidence="1 2" key="1">
    <citation type="journal article" date="2019" name="Nat. Ecol. Evol.">
        <title>Megaphylogeny resolves global patterns of mushroom evolution.</title>
        <authorList>
            <person name="Varga T."/>
            <person name="Krizsan K."/>
            <person name="Foldi C."/>
            <person name="Dima B."/>
            <person name="Sanchez-Garcia M."/>
            <person name="Sanchez-Ramirez S."/>
            <person name="Szollosi G.J."/>
            <person name="Szarkandi J.G."/>
            <person name="Papp V."/>
            <person name="Albert L."/>
            <person name="Andreopoulos W."/>
            <person name="Angelini C."/>
            <person name="Antonin V."/>
            <person name="Barry K.W."/>
            <person name="Bougher N.L."/>
            <person name="Buchanan P."/>
            <person name="Buyck B."/>
            <person name="Bense V."/>
            <person name="Catcheside P."/>
            <person name="Chovatia M."/>
            <person name="Cooper J."/>
            <person name="Damon W."/>
            <person name="Desjardin D."/>
            <person name="Finy P."/>
            <person name="Geml J."/>
            <person name="Haridas S."/>
            <person name="Hughes K."/>
            <person name="Justo A."/>
            <person name="Karasinski D."/>
            <person name="Kautmanova I."/>
            <person name="Kiss B."/>
            <person name="Kocsube S."/>
            <person name="Kotiranta H."/>
            <person name="LaButti K.M."/>
            <person name="Lechner B.E."/>
            <person name="Liimatainen K."/>
            <person name="Lipzen A."/>
            <person name="Lukacs Z."/>
            <person name="Mihaltcheva S."/>
            <person name="Morgado L.N."/>
            <person name="Niskanen T."/>
            <person name="Noordeloos M.E."/>
            <person name="Ohm R.A."/>
            <person name="Ortiz-Santana B."/>
            <person name="Ovrebo C."/>
            <person name="Racz N."/>
            <person name="Riley R."/>
            <person name="Savchenko A."/>
            <person name="Shiryaev A."/>
            <person name="Soop K."/>
            <person name="Spirin V."/>
            <person name="Szebenyi C."/>
            <person name="Tomsovsky M."/>
            <person name="Tulloss R.E."/>
            <person name="Uehling J."/>
            <person name="Grigoriev I.V."/>
            <person name="Vagvolgyi C."/>
            <person name="Papp T."/>
            <person name="Martin F.M."/>
            <person name="Miettinen O."/>
            <person name="Hibbett D.S."/>
            <person name="Nagy L.G."/>
        </authorList>
    </citation>
    <scope>NUCLEOTIDE SEQUENCE [LARGE SCALE GENOMIC DNA]</scope>
    <source>
        <strain evidence="1 2">NL-1719</strain>
    </source>
</reference>
<keyword evidence="2" id="KW-1185">Reference proteome</keyword>
<accession>A0ACD3ACP3</accession>
<name>A0ACD3ACP3_9AGAR</name>
<organism evidence="1 2">
    <name type="scientific">Pluteus cervinus</name>
    <dbReference type="NCBI Taxonomy" id="181527"/>
    <lineage>
        <taxon>Eukaryota</taxon>
        <taxon>Fungi</taxon>
        <taxon>Dikarya</taxon>
        <taxon>Basidiomycota</taxon>
        <taxon>Agaricomycotina</taxon>
        <taxon>Agaricomycetes</taxon>
        <taxon>Agaricomycetidae</taxon>
        <taxon>Agaricales</taxon>
        <taxon>Pluteineae</taxon>
        <taxon>Pluteaceae</taxon>
        <taxon>Pluteus</taxon>
    </lineage>
</organism>
<evidence type="ECO:0000313" key="2">
    <source>
        <dbReference type="Proteomes" id="UP000308600"/>
    </source>
</evidence>
<sequence length="291" mass="31924">MSKVTSYWWPIIRPGRQYPFTSAFPRKHNPPIFLPGPGPSHISRTLGLSEVEVSKYSLDVVVHAECSQSDYLTQITEVHLSLPCTGEYLITPGLSGNPEVTALLSPLVSFTISDYLDVKAWANIFGSLPNLTHIHATEACAANLLYAIIDDCKGQVRAGGNRGDMSSLHGTREIVEGTREGGGQLGDVTSTSQFQPSTGWVPIFSQLEVIHIGKATFPESLVDLVYALTARKIAGKGIETLRITECINVDDLTFDVLGICVDELVWDREVLAEPEPEDEDDDTDHSESEYY</sequence>
<protein>
    <submittedName>
        <fullName evidence="1">Uncharacterized protein</fullName>
    </submittedName>
</protein>
<dbReference type="Proteomes" id="UP000308600">
    <property type="component" value="Unassembled WGS sequence"/>
</dbReference>
<dbReference type="EMBL" id="ML208522">
    <property type="protein sequence ID" value="TFK63435.1"/>
    <property type="molecule type" value="Genomic_DNA"/>
</dbReference>
<gene>
    <name evidence="1" type="ORF">BDN72DRAFT_963906</name>
</gene>